<dbReference type="Proteomes" id="UP000177006">
    <property type="component" value="Unassembled WGS sequence"/>
</dbReference>
<evidence type="ECO:0000256" key="2">
    <source>
        <dbReference type="ARBA" id="ARBA00022694"/>
    </source>
</evidence>
<dbReference type="GO" id="GO:0061711">
    <property type="term" value="F:tRNA N(6)-L-threonylcarbamoyladenine synthase activity"/>
    <property type="evidence" value="ECO:0007669"/>
    <property type="project" value="UniProtKB-EC"/>
</dbReference>
<dbReference type="PRINTS" id="PR00789">
    <property type="entry name" value="OSIALOPTASE"/>
</dbReference>
<evidence type="ECO:0000256" key="6">
    <source>
        <dbReference type="HAMAP-Rule" id="MF_01445"/>
    </source>
</evidence>
<evidence type="ECO:0000256" key="5">
    <source>
        <dbReference type="ARBA" id="ARBA00048117"/>
    </source>
</evidence>
<feature type="binding site" evidence="6">
    <location>
        <position position="340"/>
    </location>
    <ligand>
        <name>Fe cation</name>
        <dbReference type="ChEBI" id="CHEBI:24875"/>
    </ligand>
</feature>
<comment type="caution">
    <text evidence="8">The sequence shown here is derived from an EMBL/GenBank/DDBJ whole genome shotgun (WGS) entry which is preliminary data.</text>
</comment>
<protein>
    <recommendedName>
        <fullName evidence="6">tRNA N6-adenosine threonylcarbamoyltransferase</fullName>
        <ecNumber evidence="6">2.3.1.234</ecNumber>
    </recommendedName>
    <alternativeName>
        <fullName evidence="6">N6-L-threonylcarbamoyladenine synthase</fullName>
        <shortName evidence="6">t(6)A synthase</shortName>
    </alternativeName>
    <alternativeName>
        <fullName evidence="6">t(6)A37 threonylcarbamoyladenosine biosynthesis protein TsaD</fullName>
    </alternativeName>
    <alternativeName>
        <fullName evidence="6">tRNA threonylcarbamoyladenosine biosynthesis protein TsaD</fullName>
    </alternativeName>
</protein>
<keyword evidence="3 6" id="KW-0479">Metal-binding</keyword>
<comment type="function">
    <text evidence="6">Required for the formation of a threonylcarbamoyl group on adenosine at position 37 (t(6)A37) in tRNAs that read codons beginning with adenine. Is involved in the transfer of the threonylcarbamoyl moiety of threonylcarbamoyl-AMP (TC-AMP) to the N6 group of A37, together with TsaE and TsaB. TsaD likely plays a direct catalytic role in this reaction.</text>
</comment>
<feature type="binding site" evidence="6">
    <location>
        <position position="115"/>
    </location>
    <ligand>
        <name>Fe cation</name>
        <dbReference type="ChEBI" id="CHEBI:24875"/>
    </ligand>
</feature>
<evidence type="ECO:0000259" key="7">
    <source>
        <dbReference type="Pfam" id="PF00814"/>
    </source>
</evidence>
<comment type="subcellular location">
    <subcellularLocation>
        <location evidence="6">Cytoplasm</location>
    </subcellularLocation>
</comment>
<dbReference type="CDD" id="cd24133">
    <property type="entry name" value="ASKHA_NBD_TsaD_bac"/>
    <property type="match status" value="1"/>
</dbReference>
<feature type="binding site" evidence="6">
    <location>
        <position position="312"/>
    </location>
    <ligand>
        <name>substrate</name>
    </ligand>
</feature>
<organism evidence="8 9">
    <name type="scientific">Candidatus Beckwithbacteria bacterium RBG_13_42_9</name>
    <dbReference type="NCBI Taxonomy" id="1797457"/>
    <lineage>
        <taxon>Bacteria</taxon>
        <taxon>Candidatus Beckwithiibacteriota</taxon>
    </lineage>
</organism>
<keyword evidence="6" id="KW-0408">Iron</keyword>
<dbReference type="InterPro" id="IPR017861">
    <property type="entry name" value="KAE1/TsaD"/>
</dbReference>
<keyword evidence="4 6" id="KW-0012">Acyltransferase</keyword>
<keyword evidence="1 6" id="KW-0808">Transferase</keyword>
<dbReference type="EMBL" id="MEZK01000031">
    <property type="protein sequence ID" value="OGD61841.1"/>
    <property type="molecule type" value="Genomic_DNA"/>
</dbReference>
<feature type="binding site" evidence="6">
    <location>
        <position position="199"/>
    </location>
    <ligand>
        <name>substrate</name>
    </ligand>
</feature>
<dbReference type="GO" id="GO:0005506">
    <property type="term" value="F:iron ion binding"/>
    <property type="evidence" value="ECO:0007669"/>
    <property type="project" value="UniProtKB-UniRule"/>
</dbReference>
<dbReference type="GO" id="GO:0002949">
    <property type="term" value="P:tRNA threonylcarbamoyladenosine modification"/>
    <property type="evidence" value="ECO:0007669"/>
    <property type="project" value="UniProtKB-UniRule"/>
</dbReference>
<comment type="similarity">
    <text evidence="6">Belongs to the KAE1 / TsaD family.</text>
</comment>
<dbReference type="FunFam" id="3.30.420.40:FF:000012">
    <property type="entry name" value="tRNA N6-adenosine threonylcarbamoyltransferase"/>
    <property type="match status" value="1"/>
</dbReference>
<feature type="binding site" evidence="6">
    <location>
        <position position="111"/>
    </location>
    <ligand>
        <name>Fe cation</name>
        <dbReference type="ChEBI" id="CHEBI:24875"/>
    </ligand>
</feature>
<dbReference type="SUPFAM" id="SSF53067">
    <property type="entry name" value="Actin-like ATPase domain"/>
    <property type="match status" value="1"/>
</dbReference>
<name>A0A1F5E3G6_9BACT</name>
<dbReference type="STRING" id="1797457.A2160_00925"/>
<proteinExistence type="inferred from homology"/>
<evidence type="ECO:0000256" key="1">
    <source>
        <dbReference type="ARBA" id="ARBA00022679"/>
    </source>
</evidence>
<dbReference type="GO" id="GO:0005737">
    <property type="term" value="C:cytoplasm"/>
    <property type="evidence" value="ECO:0007669"/>
    <property type="project" value="UniProtKB-SubCell"/>
</dbReference>
<comment type="catalytic activity">
    <reaction evidence="5 6">
        <text>L-threonylcarbamoyladenylate + adenosine(37) in tRNA = N(6)-L-threonylcarbamoyladenosine(37) in tRNA + AMP + H(+)</text>
        <dbReference type="Rhea" id="RHEA:37059"/>
        <dbReference type="Rhea" id="RHEA-COMP:10162"/>
        <dbReference type="Rhea" id="RHEA-COMP:10163"/>
        <dbReference type="ChEBI" id="CHEBI:15378"/>
        <dbReference type="ChEBI" id="CHEBI:73682"/>
        <dbReference type="ChEBI" id="CHEBI:74411"/>
        <dbReference type="ChEBI" id="CHEBI:74418"/>
        <dbReference type="ChEBI" id="CHEBI:456215"/>
        <dbReference type="EC" id="2.3.1.234"/>
    </reaction>
</comment>
<feature type="domain" description="Gcp-like" evidence="7">
    <location>
        <begin position="23"/>
        <end position="346"/>
    </location>
</feature>
<dbReference type="InterPro" id="IPR043129">
    <property type="entry name" value="ATPase_NBD"/>
</dbReference>
<feature type="binding site" evidence="6">
    <location>
        <begin position="149"/>
        <end position="153"/>
    </location>
    <ligand>
        <name>substrate</name>
    </ligand>
</feature>
<sequence>MRILAIETSCDETSAAVIEDGQKILANVITSSEKLQQRFGGIIPEQAAREQLKCILPVIDEALTEAKVKLTDLDAIAATYGPGLIGSLIIGLETAKTLSFAADIPLIPVNHLLGHIYANFLERLSCHSEPRCYTGIEESLPFFPAICLVVSGGHTDLLLMTADHYFKWLGGTRDDAAGECFDKSARLLGLGYPGGPAIEKAVASCKQQVTRKQKLETCNLKLATLKLPRPMINDNNFDFSFSGLKTAVLSLVLSQNGVRHPGIPVGLQNDIRNSIAYELQEAITDVLVAKTLKAAEKYQAKSILVGGGVAANKRLREKLKTQSVKLKTKLFIPDFSLCTDNAAVIAAAAFYQNHPADWRGLKPNPSLHFG</sequence>
<dbReference type="InterPro" id="IPR000905">
    <property type="entry name" value="Gcp-like_dom"/>
</dbReference>
<feature type="binding site" evidence="6">
    <location>
        <position position="195"/>
    </location>
    <ligand>
        <name>substrate</name>
    </ligand>
</feature>
<evidence type="ECO:0000313" key="8">
    <source>
        <dbReference type="EMBL" id="OGD61841.1"/>
    </source>
</evidence>
<keyword evidence="2 6" id="KW-0819">tRNA processing</keyword>
<feature type="binding site" evidence="6">
    <location>
        <position position="182"/>
    </location>
    <ligand>
        <name>substrate</name>
    </ligand>
</feature>
<evidence type="ECO:0000313" key="9">
    <source>
        <dbReference type="Proteomes" id="UP000177006"/>
    </source>
</evidence>
<dbReference type="InterPro" id="IPR022450">
    <property type="entry name" value="TsaD"/>
</dbReference>
<dbReference type="Pfam" id="PF00814">
    <property type="entry name" value="TsaD"/>
    <property type="match status" value="1"/>
</dbReference>
<reference evidence="8 9" key="1">
    <citation type="journal article" date="2016" name="Nat. Commun.">
        <title>Thousands of microbial genomes shed light on interconnected biogeochemical processes in an aquifer system.</title>
        <authorList>
            <person name="Anantharaman K."/>
            <person name="Brown C.T."/>
            <person name="Hug L.A."/>
            <person name="Sharon I."/>
            <person name="Castelle C.J."/>
            <person name="Probst A.J."/>
            <person name="Thomas B.C."/>
            <person name="Singh A."/>
            <person name="Wilkins M.J."/>
            <person name="Karaoz U."/>
            <person name="Brodie E.L."/>
            <person name="Williams K.H."/>
            <person name="Hubbard S.S."/>
            <person name="Banfield J.F."/>
        </authorList>
    </citation>
    <scope>NUCLEOTIDE SEQUENCE [LARGE SCALE GENOMIC DNA]</scope>
</reference>
<accession>A0A1F5E3G6</accession>
<dbReference type="AlphaFoldDB" id="A0A1F5E3G6"/>
<evidence type="ECO:0000256" key="4">
    <source>
        <dbReference type="ARBA" id="ARBA00023315"/>
    </source>
</evidence>
<comment type="cofactor">
    <cofactor evidence="6">
        <name>Fe(2+)</name>
        <dbReference type="ChEBI" id="CHEBI:29033"/>
    </cofactor>
    <text evidence="6">Binds 1 Fe(2+) ion per subunit.</text>
</comment>
<dbReference type="EC" id="2.3.1.234" evidence="6"/>
<gene>
    <name evidence="6" type="primary">tsaD</name>
    <name evidence="8" type="ORF">A2160_00925</name>
</gene>
<dbReference type="Gene3D" id="3.30.420.40">
    <property type="match status" value="2"/>
</dbReference>
<dbReference type="NCBIfam" id="TIGR00329">
    <property type="entry name" value="gcp_kae1"/>
    <property type="match status" value="1"/>
</dbReference>
<keyword evidence="6" id="KW-0963">Cytoplasm</keyword>
<evidence type="ECO:0000256" key="3">
    <source>
        <dbReference type="ARBA" id="ARBA00022723"/>
    </source>
</evidence>
<dbReference type="PANTHER" id="PTHR11735">
    <property type="entry name" value="TRNA N6-ADENOSINE THREONYLCARBAMOYLTRANSFERASE"/>
    <property type="match status" value="1"/>
</dbReference>
<dbReference type="PANTHER" id="PTHR11735:SF6">
    <property type="entry name" value="TRNA N6-ADENOSINE THREONYLCARBAMOYLTRANSFERASE, MITOCHONDRIAL"/>
    <property type="match status" value="1"/>
</dbReference>
<dbReference type="NCBIfam" id="TIGR03723">
    <property type="entry name" value="T6A_TsaD_YgjD"/>
    <property type="match status" value="1"/>
</dbReference>
<dbReference type="HAMAP" id="MF_01445">
    <property type="entry name" value="TsaD"/>
    <property type="match status" value="1"/>
</dbReference>